<dbReference type="Proteomes" id="UP000217790">
    <property type="component" value="Unassembled WGS sequence"/>
</dbReference>
<organism evidence="1 2">
    <name type="scientific">Armillaria gallica</name>
    <name type="common">Bulbous honey fungus</name>
    <name type="synonym">Armillaria bulbosa</name>
    <dbReference type="NCBI Taxonomy" id="47427"/>
    <lineage>
        <taxon>Eukaryota</taxon>
        <taxon>Fungi</taxon>
        <taxon>Dikarya</taxon>
        <taxon>Basidiomycota</taxon>
        <taxon>Agaricomycotina</taxon>
        <taxon>Agaricomycetes</taxon>
        <taxon>Agaricomycetidae</taxon>
        <taxon>Agaricales</taxon>
        <taxon>Marasmiineae</taxon>
        <taxon>Physalacriaceae</taxon>
        <taxon>Armillaria</taxon>
    </lineage>
</organism>
<accession>A0A2H3DQ46</accession>
<name>A0A2H3DQ46_ARMGA</name>
<keyword evidence="2" id="KW-1185">Reference proteome</keyword>
<proteinExistence type="predicted"/>
<dbReference type="OrthoDB" id="2923343at2759"/>
<protein>
    <submittedName>
        <fullName evidence="1">Uncharacterized protein</fullName>
    </submittedName>
</protein>
<reference evidence="2" key="1">
    <citation type="journal article" date="2017" name="Nat. Ecol. Evol.">
        <title>Genome expansion and lineage-specific genetic innovations in the forest pathogenic fungi Armillaria.</title>
        <authorList>
            <person name="Sipos G."/>
            <person name="Prasanna A.N."/>
            <person name="Walter M.C."/>
            <person name="O'Connor E."/>
            <person name="Balint B."/>
            <person name="Krizsan K."/>
            <person name="Kiss B."/>
            <person name="Hess J."/>
            <person name="Varga T."/>
            <person name="Slot J."/>
            <person name="Riley R."/>
            <person name="Boka B."/>
            <person name="Rigling D."/>
            <person name="Barry K."/>
            <person name="Lee J."/>
            <person name="Mihaltcheva S."/>
            <person name="LaButti K."/>
            <person name="Lipzen A."/>
            <person name="Waldron R."/>
            <person name="Moloney N.M."/>
            <person name="Sperisen C."/>
            <person name="Kredics L."/>
            <person name="Vagvoelgyi C."/>
            <person name="Patrignani A."/>
            <person name="Fitzpatrick D."/>
            <person name="Nagy I."/>
            <person name="Doyle S."/>
            <person name="Anderson J.B."/>
            <person name="Grigoriev I.V."/>
            <person name="Gueldener U."/>
            <person name="Muensterkoetter M."/>
            <person name="Nagy L.G."/>
        </authorList>
    </citation>
    <scope>NUCLEOTIDE SEQUENCE [LARGE SCALE GENOMIC DNA]</scope>
    <source>
        <strain evidence="2">Ar21-2</strain>
    </source>
</reference>
<dbReference type="AlphaFoldDB" id="A0A2H3DQ46"/>
<dbReference type="InParanoid" id="A0A2H3DQ46"/>
<evidence type="ECO:0000313" key="2">
    <source>
        <dbReference type="Proteomes" id="UP000217790"/>
    </source>
</evidence>
<dbReference type="EMBL" id="KZ293662">
    <property type="protein sequence ID" value="PBK91207.1"/>
    <property type="molecule type" value="Genomic_DNA"/>
</dbReference>
<gene>
    <name evidence="1" type="ORF">ARMGADRAFT_1081993</name>
</gene>
<evidence type="ECO:0000313" key="1">
    <source>
        <dbReference type="EMBL" id="PBK91207.1"/>
    </source>
</evidence>
<sequence length="243" mass="27295">MARCWQVVNPAPVVENMHPTAPEPHPNHTTNTEPHINSADLVLSLPTTSLLYRLTATGIYPLPSHMTVKPLSTLPQPYMRPAPAIAGLLSHAFNPNAFLGELPQSSMTAFIGSNTTGQKKASIWHMTLGNRQAPICHILIYPFVSPHHHIQAEKHNYPHVQRGYMLPEFDIYNLKQMDIEPFHAHMQKLGLCIMYCTTSNDTYKEIHAQLLAHNVDGTKPQIPGLKTDNLDHLTFDNMGWCFL</sequence>